<dbReference type="Proteomes" id="UP000006729">
    <property type="component" value="Chromosome 13"/>
</dbReference>
<dbReference type="EMBL" id="CM009302">
    <property type="protein sequence ID" value="PNT07112.1"/>
    <property type="molecule type" value="Genomic_DNA"/>
</dbReference>
<protein>
    <submittedName>
        <fullName evidence="1">Uncharacterized protein</fullName>
    </submittedName>
</protein>
<name>A0A2K1Y286_POPTR</name>
<reference evidence="1 2" key="1">
    <citation type="journal article" date="2006" name="Science">
        <title>The genome of black cottonwood, Populus trichocarpa (Torr. &amp; Gray).</title>
        <authorList>
            <person name="Tuskan G.A."/>
            <person name="Difazio S."/>
            <person name="Jansson S."/>
            <person name="Bohlmann J."/>
            <person name="Grigoriev I."/>
            <person name="Hellsten U."/>
            <person name="Putnam N."/>
            <person name="Ralph S."/>
            <person name="Rombauts S."/>
            <person name="Salamov A."/>
            <person name="Schein J."/>
            <person name="Sterck L."/>
            <person name="Aerts A."/>
            <person name="Bhalerao R.R."/>
            <person name="Bhalerao R.P."/>
            <person name="Blaudez D."/>
            <person name="Boerjan W."/>
            <person name="Brun A."/>
            <person name="Brunner A."/>
            <person name="Busov V."/>
            <person name="Campbell M."/>
            <person name="Carlson J."/>
            <person name="Chalot M."/>
            <person name="Chapman J."/>
            <person name="Chen G.L."/>
            <person name="Cooper D."/>
            <person name="Coutinho P.M."/>
            <person name="Couturier J."/>
            <person name="Covert S."/>
            <person name="Cronk Q."/>
            <person name="Cunningham R."/>
            <person name="Davis J."/>
            <person name="Degroeve S."/>
            <person name="Dejardin A."/>
            <person name="Depamphilis C."/>
            <person name="Detter J."/>
            <person name="Dirks B."/>
            <person name="Dubchak I."/>
            <person name="Duplessis S."/>
            <person name="Ehlting J."/>
            <person name="Ellis B."/>
            <person name="Gendler K."/>
            <person name="Goodstein D."/>
            <person name="Gribskov M."/>
            <person name="Grimwood J."/>
            <person name="Groover A."/>
            <person name="Gunter L."/>
            <person name="Hamberger B."/>
            <person name="Heinze B."/>
            <person name="Helariutta Y."/>
            <person name="Henrissat B."/>
            <person name="Holligan D."/>
            <person name="Holt R."/>
            <person name="Huang W."/>
            <person name="Islam-Faridi N."/>
            <person name="Jones S."/>
            <person name="Jones-Rhoades M."/>
            <person name="Jorgensen R."/>
            <person name="Joshi C."/>
            <person name="Kangasjarvi J."/>
            <person name="Karlsson J."/>
            <person name="Kelleher C."/>
            <person name="Kirkpatrick R."/>
            <person name="Kirst M."/>
            <person name="Kohler A."/>
            <person name="Kalluri U."/>
            <person name="Larimer F."/>
            <person name="Leebens-Mack J."/>
            <person name="Leple J.C."/>
            <person name="Locascio P."/>
            <person name="Lou Y."/>
            <person name="Lucas S."/>
            <person name="Martin F."/>
            <person name="Montanini B."/>
            <person name="Napoli C."/>
            <person name="Nelson D.R."/>
            <person name="Nelson C."/>
            <person name="Nieminen K."/>
            <person name="Nilsson O."/>
            <person name="Pereda V."/>
            <person name="Peter G."/>
            <person name="Philippe R."/>
            <person name="Pilate G."/>
            <person name="Poliakov A."/>
            <person name="Razumovskaya J."/>
            <person name="Richardson P."/>
            <person name="Rinaldi C."/>
            <person name="Ritland K."/>
            <person name="Rouze P."/>
            <person name="Ryaboy D."/>
            <person name="Schmutz J."/>
            <person name="Schrader J."/>
            <person name="Segerman B."/>
            <person name="Shin H."/>
            <person name="Siddiqui A."/>
            <person name="Sterky F."/>
            <person name="Terry A."/>
            <person name="Tsai C.J."/>
            <person name="Uberbacher E."/>
            <person name="Unneberg P."/>
            <person name="Vahala J."/>
            <person name="Wall K."/>
            <person name="Wessler S."/>
            <person name="Yang G."/>
            <person name="Yin T."/>
            <person name="Douglas C."/>
            <person name="Marra M."/>
            <person name="Sandberg G."/>
            <person name="Van de Peer Y."/>
            <person name="Rokhsar D."/>
        </authorList>
    </citation>
    <scope>NUCLEOTIDE SEQUENCE [LARGE SCALE GENOMIC DNA]</scope>
    <source>
        <strain evidence="2">cv. Nisqually</strain>
    </source>
</reference>
<dbReference type="AlphaFoldDB" id="A0A2K1Y286"/>
<organism evidence="1 2">
    <name type="scientific">Populus trichocarpa</name>
    <name type="common">Western balsam poplar</name>
    <name type="synonym">Populus balsamifera subsp. trichocarpa</name>
    <dbReference type="NCBI Taxonomy" id="3694"/>
    <lineage>
        <taxon>Eukaryota</taxon>
        <taxon>Viridiplantae</taxon>
        <taxon>Streptophyta</taxon>
        <taxon>Embryophyta</taxon>
        <taxon>Tracheophyta</taxon>
        <taxon>Spermatophyta</taxon>
        <taxon>Magnoliopsida</taxon>
        <taxon>eudicotyledons</taxon>
        <taxon>Gunneridae</taxon>
        <taxon>Pentapetalae</taxon>
        <taxon>rosids</taxon>
        <taxon>fabids</taxon>
        <taxon>Malpighiales</taxon>
        <taxon>Salicaceae</taxon>
        <taxon>Saliceae</taxon>
        <taxon>Populus</taxon>
    </lineage>
</organism>
<gene>
    <name evidence="1" type="ORF">POPTR_013G068000</name>
</gene>
<evidence type="ECO:0000313" key="1">
    <source>
        <dbReference type="EMBL" id="PNT07112.1"/>
    </source>
</evidence>
<evidence type="ECO:0000313" key="2">
    <source>
        <dbReference type="Proteomes" id="UP000006729"/>
    </source>
</evidence>
<keyword evidence="2" id="KW-1185">Reference proteome</keyword>
<accession>A0A2K1Y286</accession>
<dbReference type="InParanoid" id="A0A2K1Y286"/>
<proteinExistence type="predicted"/>
<sequence length="111" mass="12878">MTRLVATIDLEKSQQVYKLRPSSTIEIFISCSVKGLEYRQQKYVCVCVYPNLPKQIPLEPYLLFTLQQRNATNFNSNMIFNLYFAMPNSSKSQLPVCFLQSTFLIIKIQLS</sequence>